<feature type="transmembrane region" description="Helical" evidence="1">
    <location>
        <begin position="470"/>
        <end position="491"/>
    </location>
</feature>
<feature type="transmembrane region" description="Helical" evidence="1">
    <location>
        <begin position="100"/>
        <end position="123"/>
    </location>
</feature>
<accession>A0A8S1XK72</accession>
<dbReference type="EMBL" id="CAJJDP010000123">
    <property type="protein sequence ID" value="CAD8200892.1"/>
    <property type="molecule type" value="Genomic_DNA"/>
</dbReference>
<proteinExistence type="predicted"/>
<dbReference type="AlphaFoldDB" id="A0A8S1XK72"/>
<dbReference type="OrthoDB" id="287857at2759"/>
<organism evidence="2 3">
    <name type="scientific">Paramecium octaurelia</name>
    <dbReference type="NCBI Taxonomy" id="43137"/>
    <lineage>
        <taxon>Eukaryota</taxon>
        <taxon>Sar</taxon>
        <taxon>Alveolata</taxon>
        <taxon>Ciliophora</taxon>
        <taxon>Intramacronucleata</taxon>
        <taxon>Oligohymenophorea</taxon>
        <taxon>Peniculida</taxon>
        <taxon>Parameciidae</taxon>
        <taxon>Paramecium</taxon>
    </lineage>
</organism>
<keyword evidence="1" id="KW-0472">Membrane</keyword>
<comment type="caution">
    <text evidence="2">The sequence shown here is derived from an EMBL/GenBank/DDBJ whole genome shotgun (WGS) entry which is preliminary data.</text>
</comment>
<reference evidence="2" key="1">
    <citation type="submission" date="2021-01" db="EMBL/GenBank/DDBJ databases">
        <authorList>
            <consortium name="Genoscope - CEA"/>
            <person name="William W."/>
        </authorList>
    </citation>
    <scope>NUCLEOTIDE SEQUENCE</scope>
</reference>
<keyword evidence="1" id="KW-0812">Transmembrane</keyword>
<dbReference type="OMA" id="GSICYFV"/>
<keyword evidence="3" id="KW-1185">Reference proteome</keyword>
<evidence type="ECO:0000313" key="2">
    <source>
        <dbReference type="EMBL" id="CAD8200892.1"/>
    </source>
</evidence>
<dbReference type="Proteomes" id="UP000683925">
    <property type="component" value="Unassembled WGS sequence"/>
</dbReference>
<evidence type="ECO:0000313" key="3">
    <source>
        <dbReference type="Proteomes" id="UP000683925"/>
    </source>
</evidence>
<gene>
    <name evidence="2" type="ORF">POCTA_138.1.T1230038</name>
</gene>
<name>A0A8S1XK72_PAROT</name>
<feature type="transmembrane region" description="Helical" evidence="1">
    <location>
        <begin position="539"/>
        <end position="562"/>
    </location>
</feature>
<protein>
    <recommendedName>
        <fullName evidence="4">Transmembrane protein</fullName>
    </recommendedName>
</protein>
<feature type="transmembrane region" description="Helical" evidence="1">
    <location>
        <begin position="430"/>
        <end position="450"/>
    </location>
</feature>
<evidence type="ECO:0000256" key="1">
    <source>
        <dbReference type="SAM" id="Phobius"/>
    </source>
</evidence>
<keyword evidence="1" id="KW-1133">Transmembrane helix</keyword>
<evidence type="ECO:0008006" key="4">
    <source>
        <dbReference type="Google" id="ProtNLM"/>
    </source>
</evidence>
<sequence length="587" mass="67873">MFSNTNSQFQNPQQPQYGGYSQTVPIINQSQVGKPVYQPQQPQPMEVEMKIYRGQNQASEMQVHNPQPIKQNTSQIVVQNQFHDQSSVKQNQKVSYLIDWVMYFLPIAFIILILIVMSCMVGAKIKHFNPEGAHNTLSTLKDNLSKNPIEDIVEGSEVASHATMIDYFRHKDVTCPDGYETAQIGKWDGVKSGCLCENGETSHSTTCFYKSSCKRVKSHDSVDLKIWQQKSFCIKKYEDWHHLTGVACDNGYKLCGDICVPMTRGCPLSNLVKDNSRQNDEHAIKIGSDHFIKKFEDSEPVVDLELVPGLGQSGSSPCYNHELNPKFQSEKYYPFAKRAEKGCDQYLDLQSHRTTLNTFEIHKVFEQNDLNDVLNQLPFYQSYMSNEDTYAFELIKRIKINSIQDCQKLKPNQVDKISSSSKSVYHAESYLSFIILLIAAIVLFLVPILYLIRNRVFEWKDMTEFRQPRFFCGSAAVIATLCIILGAIYLYHVDGNDGLKEHNRMFQTYLEKSCFQDQGLILAVDQVNTFAKNVYHSTYSYVIFTFYGSICYFVILALLMIYQFWQHKSNFENPWQYRIQKQYYEFY</sequence>